<proteinExistence type="predicted"/>
<name>A0A1M5S3Y9_9BRAD</name>
<dbReference type="AlphaFoldDB" id="A0A1M5S3Y9"/>
<evidence type="ECO:0000313" key="1">
    <source>
        <dbReference type="EMBL" id="SHH33199.1"/>
    </source>
</evidence>
<reference evidence="1 2" key="1">
    <citation type="submission" date="2016-11" db="EMBL/GenBank/DDBJ databases">
        <authorList>
            <person name="Jaros S."/>
            <person name="Januszkiewicz K."/>
            <person name="Wedrychowicz H."/>
        </authorList>
    </citation>
    <scope>NUCLEOTIDE SEQUENCE [LARGE SCALE GENOMIC DNA]</scope>
    <source>
        <strain evidence="1 2">GAS138</strain>
    </source>
</reference>
<sequence>MAVNKITWAQVGRVTEPGRYMFKFGWLTITADDLAVWAQYPSAAFAVYSTAAKTPSGDEIEDDAGEEFRLGSFEIRSEPSLESEK</sequence>
<dbReference type="EMBL" id="LT670817">
    <property type="protein sequence ID" value="SHH33199.1"/>
    <property type="molecule type" value="Genomic_DNA"/>
</dbReference>
<dbReference type="RefSeq" id="WP_079603257.1">
    <property type="nucleotide sequence ID" value="NZ_LT670817.1"/>
</dbReference>
<evidence type="ECO:0000313" key="2">
    <source>
        <dbReference type="Proteomes" id="UP000189796"/>
    </source>
</evidence>
<accession>A0A1M5S3Y9</accession>
<dbReference type="Proteomes" id="UP000189796">
    <property type="component" value="Chromosome I"/>
</dbReference>
<protein>
    <submittedName>
        <fullName evidence="1">Uncharacterized protein</fullName>
    </submittedName>
</protein>
<gene>
    <name evidence="1" type="ORF">SAMN05443248_4470</name>
</gene>
<organism evidence="1 2">
    <name type="scientific">Bradyrhizobium erythrophlei</name>
    <dbReference type="NCBI Taxonomy" id="1437360"/>
    <lineage>
        <taxon>Bacteria</taxon>
        <taxon>Pseudomonadati</taxon>
        <taxon>Pseudomonadota</taxon>
        <taxon>Alphaproteobacteria</taxon>
        <taxon>Hyphomicrobiales</taxon>
        <taxon>Nitrobacteraceae</taxon>
        <taxon>Bradyrhizobium</taxon>
    </lineage>
</organism>